<dbReference type="InterPro" id="IPR005814">
    <property type="entry name" value="Aminotrans_3"/>
</dbReference>
<evidence type="ECO:0000256" key="1">
    <source>
        <dbReference type="ARBA" id="ARBA00001954"/>
    </source>
</evidence>
<dbReference type="PANTHER" id="PTHR31136">
    <property type="entry name" value="DUF1338 DOMAIN-CONTAINING PROTEIN"/>
    <property type="match status" value="1"/>
</dbReference>
<proteinExistence type="inferred from homology"/>
<dbReference type="Gene3D" id="3.90.1150.10">
    <property type="entry name" value="Aspartate Aminotransferase, domain 1"/>
    <property type="match status" value="1"/>
</dbReference>
<dbReference type="Gene3D" id="3.40.640.10">
    <property type="entry name" value="Type I PLP-dependent aspartate aminotransferase-like (Major domain)"/>
    <property type="match status" value="1"/>
</dbReference>
<dbReference type="Pfam" id="PF00202">
    <property type="entry name" value="Aminotran_3"/>
    <property type="match status" value="1"/>
</dbReference>
<gene>
    <name evidence="9" type="ORF">TSPGSL018_3915</name>
</gene>
<dbReference type="SUPFAM" id="SSF53383">
    <property type="entry name" value="PLP-dependent transferases"/>
    <property type="match status" value="1"/>
</dbReference>
<evidence type="ECO:0000256" key="8">
    <source>
        <dbReference type="ARBA" id="ARBA00035045"/>
    </source>
</evidence>
<dbReference type="InterPro" id="IPR009770">
    <property type="entry name" value="HGLS"/>
</dbReference>
<keyword evidence="9" id="KW-0032">Aminotransferase</keyword>
<keyword evidence="4" id="KW-0560">Oxidoreductase</keyword>
<dbReference type="PANTHER" id="PTHR31136:SF5">
    <property type="entry name" value="2-OXOADIPATE DIOXYGENASE_DECARBOXYLASE, CHLOROPLASTIC"/>
    <property type="match status" value="1"/>
</dbReference>
<evidence type="ECO:0000256" key="4">
    <source>
        <dbReference type="ARBA" id="ARBA00023002"/>
    </source>
</evidence>
<dbReference type="InterPro" id="IPR015424">
    <property type="entry name" value="PyrdxlP-dep_Trfase"/>
</dbReference>
<evidence type="ECO:0000256" key="5">
    <source>
        <dbReference type="ARBA" id="ARBA00023004"/>
    </source>
</evidence>
<evidence type="ECO:0000256" key="2">
    <source>
        <dbReference type="ARBA" id="ARBA00022898"/>
    </source>
</evidence>
<organism evidence="9">
    <name type="scientific">Tetraselmis sp. GSL018</name>
    <dbReference type="NCBI Taxonomy" id="582737"/>
    <lineage>
        <taxon>Eukaryota</taxon>
        <taxon>Viridiplantae</taxon>
        <taxon>Chlorophyta</taxon>
        <taxon>core chlorophytes</taxon>
        <taxon>Chlorodendrophyceae</taxon>
        <taxon>Chlorodendrales</taxon>
        <taxon>Chlorodendraceae</taxon>
        <taxon>Tetraselmis</taxon>
    </lineage>
</organism>
<dbReference type="EC" id="1.13.11.93" evidence="7"/>
<evidence type="ECO:0000256" key="6">
    <source>
        <dbReference type="ARBA" id="ARBA00035013"/>
    </source>
</evidence>
<evidence type="ECO:0000256" key="7">
    <source>
        <dbReference type="ARBA" id="ARBA00035023"/>
    </source>
</evidence>
<accession>A0A061SJY8</accession>
<evidence type="ECO:0000256" key="3">
    <source>
        <dbReference type="ARBA" id="ARBA00022964"/>
    </source>
</evidence>
<keyword evidence="5" id="KW-0408">Iron</keyword>
<dbReference type="Pfam" id="PF07063">
    <property type="entry name" value="HGLS"/>
    <property type="match status" value="1"/>
</dbReference>
<dbReference type="GO" id="GO:0030170">
    <property type="term" value="F:pyridoxal phosphate binding"/>
    <property type="evidence" value="ECO:0007669"/>
    <property type="project" value="InterPro"/>
</dbReference>
<dbReference type="AlphaFoldDB" id="A0A061SJY8"/>
<evidence type="ECO:0000313" key="9">
    <source>
        <dbReference type="EMBL" id="JAC83200.1"/>
    </source>
</evidence>
<keyword evidence="3" id="KW-0223">Dioxygenase</keyword>
<keyword evidence="9" id="KW-0808">Transferase</keyword>
<comment type="cofactor">
    <cofactor evidence="1">
        <name>Fe(2+)</name>
        <dbReference type="ChEBI" id="CHEBI:29033"/>
    </cofactor>
</comment>
<dbReference type="Gene3D" id="3.10.180.50">
    <property type="match status" value="1"/>
</dbReference>
<name>A0A061SJY8_9CHLO</name>
<comment type="similarity">
    <text evidence="6">Belongs to the 2-oxoadipate dioxygenase/decarboxylase family.</text>
</comment>
<dbReference type="GO" id="GO:0008483">
    <property type="term" value="F:transaminase activity"/>
    <property type="evidence" value="ECO:0007669"/>
    <property type="project" value="UniProtKB-KW"/>
</dbReference>
<reference evidence="9" key="1">
    <citation type="submission" date="2014-05" db="EMBL/GenBank/DDBJ databases">
        <title>The transcriptome of the halophilic microalga Tetraselmis sp. GSL018 isolated from the Great Salt Lake, Utah.</title>
        <authorList>
            <person name="Jinkerson R.E."/>
            <person name="D'Adamo S."/>
            <person name="Posewitz M.C."/>
        </authorList>
    </citation>
    <scope>NUCLEOTIDE SEQUENCE</scope>
    <source>
        <strain evidence="9">GSL018</strain>
    </source>
</reference>
<dbReference type="SMART" id="SM01150">
    <property type="entry name" value="DUF1338"/>
    <property type="match status" value="1"/>
</dbReference>
<dbReference type="InterPro" id="IPR015422">
    <property type="entry name" value="PyrdxlP-dep_Trfase_small"/>
</dbReference>
<protein>
    <recommendedName>
        <fullName evidence="7">2-oxoadipate dioxygenase/decarboxylase</fullName>
        <ecNumber evidence="7">1.13.11.93</ecNumber>
    </recommendedName>
    <alternativeName>
        <fullName evidence="8">2-hydroxyglutarate synthase</fullName>
    </alternativeName>
</protein>
<dbReference type="InterPro" id="IPR015421">
    <property type="entry name" value="PyrdxlP-dep_Trfase_major"/>
</dbReference>
<dbReference type="GO" id="GO:0051213">
    <property type="term" value="F:dioxygenase activity"/>
    <property type="evidence" value="ECO:0007669"/>
    <property type="project" value="UniProtKB-KW"/>
</dbReference>
<keyword evidence="2" id="KW-0663">Pyridoxal phosphate</keyword>
<dbReference type="EMBL" id="GBEZ01001803">
    <property type="protein sequence ID" value="JAC83200.1"/>
    <property type="molecule type" value="Transcribed_RNA"/>
</dbReference>
<sequence length="834" mass="88745">MNDFPAKDEDPGVESVQLLKRIRSFAGKQYTSGLPLEQVAMLSARDPSLLKAIREAATRHEHMLQAPHGRWVDSVLRGDEEAASPILTQDLENFYEDHALQPYVPLEAEGPWVVTAHGAVVHDNGGYGMLSFGQNNQAVLEALCQRQVMGNVMTPSFSQAAFGEAIRREVGHARGACPYERFVCLNSGSEALAFALRLSDAHAKGSPGSGGPGQPRETAIVTLKGSFHGRPDGPAHVSDSCSEVYSRHLRGFRSGRTVIAVEPNDAEGLEAAFAGAERAGLQVQAMLLEPVMGEGNPGLSISPGFYGAARRLTRRHGCLLIVDSVQAGLRAAGALSVVDYPGFEGCEAPDMEAWSKAINAGQFPLSVVGLGAEARAAYVKGIYGNSMAANPRALDIACAVLRQVTPGVRRNIRERGRELLSRFEEIAEEFPAVVEKVTGSGLLLAIHMHAAFPVAGRGGLEEACRRRGLGVIRGGRNALRFTPWFNITDFEVELVASIVRGVLAEAAASRGAAGDPRPALRPASSEMLLAVVNGILEGYSQRTPTAVRAAAVIAGGAGGAPAEGPSTLASLPLDHFAFRTFACSGPMSGIGPAARMWEAMGYRLEAEVLRFPEKKLRARWLSPPAELRQLVGGCPAPRVFVSEVVVGDLPARAAEIVRGYVEGLCACPEVAALSMTGGAGTGETRPPLPWGALDSDDYQELLGLHSVAAWTLANGFGLNHAALAVHWLPDPDLDRLNARLVGSGIAMNDDGGMVKTSPDGLLRQSSSFSDGMSLRCIDGKECRASGSYIEFVQRLLLPEHRQLPPGEITDYHYRDGFETANASRIFTSTDGTQS</sequence>